<evidence type="ECO:0000313" key="2">
    <source>
        <dbReference type="Proteomes" id="UP000325081"/>
    </source>
</evidence>
<feature type="non-terminal residue" evidence="1">
    <location>
        <position position="455"/>
    </location>
</feature>
<name>A0A5A7P5M2_STRAF</name>
<dbReference type="OrthoDB" id="1928904at2759"/>
<accession>A0A5A7P5M2</accession>
<organism evidence="1 2">
    <name type="scientific">Striga asiatica</name>
    <name type="common">Asiatic witchweed</name>
    <name type="synonym">Buchnera asiatica</name>
    <dbReference type="NCBI Taxonomy" id="4170"/>
    <lineage>
        <taxon>Eukaryota</taxon>
        <taxon>Viridiplantae</taxon>
        <taxon>Streptophyta</taxon>
        <taxon>Embryophyta</taxon>
        <taxon>Tracheophyta</taxon>
        <taxon>Spermatophyta</taxon>
        <taxon>Magnoliopsida</taxon>
        <taxon>eudicotyledons</taxon>
        <taxon>Gunneridae</taxon>
        <taxon>Pentapetalae</taxon>
        <taxon>asterids</taxon>
        <taxon>lamiids</taxon>
        <taxon>Lamiales</taxon>
        <taxon>Orobanchaceae</taxon>
        <taxon>Buchnereae</taxon>
        <taxon>Striga</taxon>
    </lineage>
</organism>
<dbReference type="PANTHER" id="PTHR31052:SF3">
    <property type="entry name" value="COBRA-LIKE PROTEIN 7"/>
    <property type="match status" value="1"/>
</dbReference>
<reference evidence="2" key="1">
    <citation type="journal article" date="2019" name="Curr. Biol.">
        <title>Genome Sequence of Striga asiatica Provides Insight into the Evolution of Plant Parasitism.</title>
        <authorList>
            <person name="Yoshida S."/>
            <person name="Kim S."/>
            <person name="Wafula E.K."/>
            <person name="Tanskanen J."/>
            <person name="Kim Y.M."/>
            <person name="Honaas L."/>
            <person name="Yang Z."/>
            <person name="Spallek T."/>
            <person name="Conn C.E."/>
            <person name="Ichihashi Y."/>
            <person name="Cheong K."/>
            <person name="Cui S."/>
            <person name="Der J.P."/>
            <person name="Gundlach H."/>
            <person name="Jiao Y."/>
            <person name="Hori C."/>
            <person name="Ishida J.K."/>
            <person name="Kasahara H."/>
            <person name="Kiba T."/>
            <person name="Kim M.S."/>
            <person name="Koo N."/>
            <person name="Laohavisit A."/>
            <person name="Lee Y.H."/>
            <person name="Lumba S."/>
            <person name="McCourt P."/>
            <person name="Mortimer J.C."/>
            <person name="Mutuku J.M."/>
            <person name="Nomura T."/>
            <person name="Sasaki-Sekimoto Y."/>
            <person name="Seto Y."/>
            <person name="Wang Y."/>
            <person name="Wakatake T."/>
            <person name="Sakakibara H."/>
            <person name="Demura T."/>
            <person name="Yamaguchi S."/>
            <person name="Yoneyama K."/>
            <person name="Manabe R.I."/>
            <person name="Nelson D.C."/>
            <person name="Schulman A.H."/>
            <person name="Timko M.P."/>
            <person name="dePamphilis C.W."/>
            <person name="Choi D."/>
            <person name="Shirasu K."/>
        </authorList>
    </citation>
    <scope>NUCLEOTIDE SEQUENCE [LARGE SCALE GENOMIC DNA]</scope>
    <source>
        <strain evidence="2">cv. UVA1</strain>
    </source>
</reference>
<feature type="non-terminal residue" evidence="1">
    <location>
        <position position="1"/>
    </location>
</feature>
<dbReference type="AlphaFoldDB" id="A0A5A7P5M2"/>
<proteinExistence type="predicted"/>
<gene>
    <name evidence="1" type="ORF">STAS_03821</name>
</gene>
<evidence type="ECO:0000313" key="1">
    <source>
        <dbReference type="EMBL" id="GER28059.1"/>
    </source>
</evidence>
<dbReference type="EMBL" id="BKCP01002225">
    <property type="protein sequence ID" value="GER28059.1"/>
    <property type="molecule type" value="Genomic_DNA"/>
</dbReference>
<dbReference type="PANTHER" id="PTHR31052">
    <property type="entry name" value="COBRA-LIKE PROTEIN 7"/>
    <property type="match status" value="1"/>
</dbReference>
<dbReference type="Proteomes" id="UP000325081">
    <property type="component" value="Unassembled WGS sequence"/>
</dbReference>
<keyword evidence="2" id="KW-1185">Reference proteome</keyword>
<sequence>SAAGLRRCVGVFLSYSYEGGRIFPPIWPSDPARQPYWFSPPSPCTITTPTSSWWVFVRFQHDEYLVSVTNVVLADGSSTSGPVGNVSVFAEFPNPDLETGIETAGDSTQMAGWVELVDTQIEVVPLDVPMPANISLVNDGWICPRPRMQGELLLHDFGSWECIDIASGNNASVLHERCWFTAVELNQGALGFEAAYSFNATSMGLGVGGENDTIFIQRLPAVMEKLSNGVTSEKIERMCSIKGDRNLRHIMEVDTNPPPATMIRGLVLVVIYWSYMKLPVEEEICENDVCDVGEDNVGEHNEWLMKYGSPVQNLEEVHFQSGLRALVKTGYGARAIPHVDESVVVDAACYRLEVVDELLNGCTHVAFPNHRTCSRAPPLTGWPTPAWHVSPSSSKTQSPIYNPILLLTKLPHNRLVMSFILPWIHRGSSNSMSLKNEQSLDHRNRVQFPIHRHMK</sequence>
<comment type="caution">
    <text evidence="1">The sequence shown here is derived from an EMBL/GenBank/DDBJ whole genome shotgun (WGS) entry which is preliminary data.</text>
</comment>
<protein>
    <submittedName>
        <fullName evidence="1">COBRA-like protein 8</fullName>
    </submittedName>
</protein>